<gene>
    <name evidence="2" type="ORF">IAD50_01775</name>
</gene>
<proteinExistence type="predicted"/>
<keyword evidence="2" id="KW-0808">Transferase</keyword>
<dbReference type="InterPro" id="IPR029063">
    <property type="entry name" value="SAM-dependent_MTases_sf"/>
</dbReference>
<dbReference type="GO" id="GO:0005737">
    <property type="term" value="C:cytoplasm"/>
    <property type="evidence" value="ECO:0007669"/>
    <property type="project" value="TreeGrafter"/>
</dbReference>
<dbReference type="CDD" id="cd02440">
    <property type="entry name" value="AdoMet_MTases"/>
    <property type="match status" value="1"/>
</dbReference>
<comment type="caution">
    <text evidence="2">The sequence shown here is derived from an EMBL/GenBank/DDBJ whole genome shotgun (WGS) entry which is preliminary data.</text>
</comment>
<feature type="domain" description="Methyltransferase" evidence="1">
    <location>
        <begin position="75"/>
        <end position="213"/>
    </location>
</feature>
<dbReference type="InterPro" id="IPR025714">
    <property type="entry name" value="Methyltranfer_dom"/>
</dbReference>
<dbReference type="PANTHER" id="PTHR13369:SF3">
    <property type="entry name" value="METHYLTRANSFERASE DOMAIN-CONTAINING PROTEIN"/>
    <property type="match status" value="1"/>
</dbReference>
<dbReference type="EMBL" id="DVMM01000034">
    <property type="protein sequence ID" value="HIU29005.1"/>
    <property type="molecule type" value="Genomic_DNA"/>
</dbReference>
<reference evidence="2" key="2">
    <citation type="journal article" date="2021" name="PeerJ">
        <title>Extensive microbial diversity within the chicken gut microbiome revealed by metagenomics and culture.</title>
        <authorList>
            <person name="Gilroy R."/>
            <person name="Ravi A."/>
            <person name="Getino M."/>
            <person name="Pursley I."/>
            <person name="Horton D.L."/>
            <person name="Alikhan N.F."/>
            <person name="Baker D."/>
            <person name="Gharbi K."/>
            <person name="Hall N."/>
            <person name="Watson M."/>
            <person name="Adriaenssens E.M."/>
            <person name="Foster-Nyarko E."/>
            <person name="Jarju S."/>
            <person name="Secka A."/>
            <person name="Antonio M."/>
            <person name="Oren A."/>
            <person name="Chaudhuri R.R."/>
            <person name="La Ragione R."/>
            <person name="Hildebrand F."/>
            <person name="Pallen M.J."/>
        </authorList>
    </citation>
    <scope>NUCLEOTIDE SEQUENCE</scope>
    <source>
        <strain evidence="2">CHK195-4489</strain>
    </source>
</reference>
<dbReference type="Pfam" id="PF13679">
    <property type="entry name" value="Methyltransf_32"/>
    <property type="match status" value="1"/>
</dbReference>
<dbReference type="Gene3D" id="3.40.50.150">
    <property type="entry name" value="Vaccinia Virus protein VP39"/>
    <property type="match status" value="1"/>
</dbReference>
<evidence type="ECO:0000259" key="1">
    <source>
        <dbReference type="Pfam" id="PF13679"/>
    </source>
</evidence>
<evidence type="ECO:0000313" key="2">
    <source>
        <dbReference type="EMBL" id="HIU29005.1"/>
    </source>
</evidence>
<dbReference type="GO" id="GO:0032259">
    <property type="term" value="P:methylation"/>
    <property type="evidence" value="ECO:0007669"/>
    <property type="project" value="UniProtKB-KW"/>
</dbReference>
<reference evidence="2" key="1">
    <citation type="submission" date="2020-10" db="EMBL/GenBank/DDBJ databases">
        <authorList>
            <person name="Gilroy R."/>
        </authorList>
    </citation>
    <scope>NUCLEOTIDE SEQUENCE</scope>
    <source>
        <strain evidence="2">CHK195-4489</strain>
    </source>
</reference>
<sequence length="300" mass="33598">MRFTYIERGKRIQIYADARNVSSESKNASEPAEPAATGPAMSSREYYIKPDRAAALLEAIGILGKNGKIRNDKIRKYNQIDHFIELADPMLRRLSAGKKALRIIDCGCGKSYLSFALNFYIKEILGKPCYFTGLDRNAGVIAESKRIADKLRYANMKFIETDIAAYEPDAGYDLLLTLHACDTATDKALTFALNHKIPGILCVPCCHKELNAQYHLDGFEDILKYGILKARIADSLTDGLRAMYLEGHGYDVSMLEYISPIDTPKNLMIKAIRTSGRREAVLNRYHRICEMLGARLSIGS</sequence>
<dbReference type="Proteomes" id="UP000824089">
    <property type="component" value="Unassembled WGS sequence"/>
</dbReference>
<dbReference type="GO" id="GO:0008168">
    <property type="term" value="F:methyltransferase activity"/>
    <property type="evidence" value="ECO:0007669"/>
    <property type="project" value="UniProtKB-KW"/>
</dbReference>
<accession>A0A9D1I8N3</accession>
<evidence type="ECO:0000313" key="3">
    <source>
        <dbReference type="Proteomes" id="UP000824089"/>
    </source>
</evidence>
<name>A0A9D1I8N3_9CLOT</name>
<organism evidence="2 3">
    <name type="scientific">Candidatus Egerieisoma faecipullorum</name>
    <dbReference type="NCBI Taxonomy" id="2840963"/>
    <lineage>
        <taxon>Bacteria</taxon>
        <taxon>Bacillati</taxon>
        <taxon>Bacillota</taxon>
        <taxon>Clostridia</taxon>
        <taxon>Eubacteriales</taxon>
        <taxon>Clostridiaceae</taxon>
        <taxon>Clostridiaceae incertae sedis</taxon>
        <taxon>Candidatus Egerieisoma</taxon>
    </lineage>
</organism>
<dbReference type="SUPFAM" id="SSF53335">
    <property type="entry name" value="S-adenosyl-L-methionine-dependent methyltransferases"/>
    <property type="match status" value="1"/>
</dbReference>
<dbReference type="AlphaFoldDB" id="A0A9D1I8N3"/>
<keyword evidence="2" id="KW-0489">Methyltransferase</keyword>
<protein>
    <submittedName>
        <fullName evidence="2">SAM-dependent methyltransferase</fullName>
    </submittedName>
</protein>
<dbReference type="PANTHER" id="PTHR13369">
    <property type="match status" value="1"/>
</dbReference>